<dbReference type="PROSITE" id="PS51160">
    <property type="entry name" value="ACYLPHOSPHATASE_3"/>
    <property type="match status" value="1"/>
</dbReference>
<organism evidence="8 9">
    <name type="scientific">Virgibacillus xinjiangensis</name>
    <dbReference type="NCBI Taxonomy" id="393090"/>
    <lineage>
        <taxon>Bacteria</taxon>
        <taxon>Bacillati</taxon>
        <taxon>Bacillota</taxon>
        <taxon>Bacilli</taxon>
        <taxon>Bacillales</taxon>
        <taxon>Bacillaceae</taxon>
        <taxon>Virgibacillus</taxon>
    </lineage>
</organism>
<keyword evidence="9" id="KW-1185">Reference proteome</keyword>
<dbReference type="InterPro" id="IPR036046">
    <property type="entry name" value="Acylphosphatase-like_dom_sf"/>
</dbReference>
<dbReference type="InterPro" id="IPR003806">
    <property type="entry name" value="ATP-grasp_PylC-type"/>
</dbReference>
<evidence type="ECO:0000259" key="7">
    <source>
        <dbReference type="PROSITE" id="PS51160"/>
    </source>
</evidence>
<feature type="domain" description="Acylphosphatase-like" evidence="7">
    <location>
        <begin position="359"/>
        <end position="446"/>
    </location>
</feature>
<evidence type="ECO:0000259" key="6">
    <source>
        <dbReference type="PROSITE" id="PS50975"/>
    </source>
</evidence>
<keyword evidence="3" id="KW-0547">Nucleotide-binding</keyword>
<evidence type="ECO:0000256" key="1">
    <source>
        <dbReference type="ARBA" id="ARBA00015991"/>
    </source>
</evidence>
<sequence length="506" mass="56351">MYTIALEGWRRGLSLKFNSYKNGNKKDIRYSLSDGMQTHHFEGSGGDLNTDEAVAVCDDKGLTKQHLAASSVPVPPGKSFGIEATMGEIIEFANKVGFPVVLKPIDDKGGNGVFVHLRNEHELAEALNESRRKECSGLLIEEHIEGEEVRVYVLAGQVLAATKRVPAHVIGDGEKSIKELIDQKNDDRKNIPHLRHRPIKIDDKVKRILSSSNLSMESIPKAGETIFLRRTSNISTGGEPIDVTDMLTAEQKNTAVKAVSSIPGLMHGGVDLLVSQKYKAGAVLEVNAKPGLGSHLFPIEGEAKDIPGMMLDYYFPKTKKMPGSNSNVYFDFQTIKSSLDSGTLREIKVTDSPASHLAAKVYKITGDLDPVTYLPWFQKKVLEKELHGFMKKKSEDTTEIMVAGSSKAEVDAFYEVFSHGSIKSLIAKIEEEDWTKPVKMGFELIDGSRSLSVQELENKIVNTLRSYERIIKDKEKVEHQINKVSNSRMWKWTSFIRKLGKPLRKK</sequence>
<accession>A0ABV7CU10</accession>
<reference evidence="9" key="1">
    <citation type="journal article" date="2019" name="Int. J. Syst. Evol. Microbiol.">
        <title>The Global Catalogue of Microorganisms (GCM) 10K type strain sequencing project: providing services to taxonomists for standard genome sequencing and annotation.</title>
        <authorList>
            <consortium name="The Broad Institute Genomics Platform"/>
            <consortium name="The Broad Institute Genome Sequencing Center for Infectious Disease"/>
            <person name="Wu L."/>
            <person name="Ma J."/>
        </authorList>
    </citation>
    <scope>NUCLEOTIDE SEQUENCE [LARGE SCALE GENOMIC DNA]</scope>
    <source>
        <strain evidence="9">KCTC 13128</strain>
    </source>
</reference>
<comment type="caution">
    <text evidence="8">The sequence shown here is derived from an EMBL/GenBank/DDBJ whole genome shotgun (WGS) entry which is preliminary data.</text>
</comment>
<evidence type="ECO:0000256" key="3">
    <source>
        <dbReference type="PROSITE-ProRule" id="PRU00409"/>
    </source>
</evidence>
<dbReference type="Gene3D" id="3.30.70.100">
    <property type="match status" value="1"/>
</dbReference>
<gene>
    <name evidence="8" type="ORF">ACFOGI_05680</name>
</gene>
<evidence type="ECO:0000256" key="2">
    <source>
        <dbReference type="ARBA" id="ARBA00032904"/>
    </source>
</evidence>
<protein>
    <recommendedName>
        <fullName evidence="1">Acylphosphatase</fullName>
    </recommendedName>
    <alternativeName>
        <fullName evidence="2">Acylphosphate phosphohydrolase</fullName>
    </alternativeName>
</protein>
<comment type="similarity">
    <text evidence="5">Belongs to the acylphosphatase family.</text>
</comment>
<proteinExistence type="inferred from homology"/>
<dbReference type="RefSeq" id="WP_390269753.1">
    <property type="nucleotide sequence ID" value="NZ_JBHRSA010000022.1"/>
</dbReference>
<evidence type="ECO:0000313" key="9">
    <source>
        <dbReference type="Proteomes" id="UP001595279"/>
    </source>
</evidence>
<evidence type="ECO:0000256" key="4">
    <source>
        <dbReference type="PROSITE-ProRule" id="PRU00520"/>
    </source>
</evidence>
<feature type="domain" description="ATP-grasp" evidence="6">
    <location>
        <begin position="64"/>
        <end position="315"/>
    </location>
</feature>
<dbReference type="Pfam" id="PF00708">
    <property type="entry name" value="Acylphosphatase"/>
    <property type="match status" value="1"/>
</dbReference>
<dbReference type="InterPro" id="IPR011761">
    <property type="entry name" value="ATP-grasp"/>
</dbReference>
<dbReference type="Pfam" id="PF02655">
    <property type="entry name" value="ATP-grasp_3"/>
    <property type="match status" value="1"/>
</dbReference>
<dbReference type="PROSITE" id="PS50975">
    <property type="entry name" value="ATP_GRASP"/>
    <property type="match status" value="1"/>
</dbReference>
<dbReference type="SUPFAM" id="SSF56059">
    <property type="entry name" value="Glutathione synthetase ATP-binding domain-like"/>
    <property type="match status" value="1"/>
</dbReference>
<keyword evidence="3" id="KW-0067">ATP-binding</keyword>
<dbReference type="EMBL" id="JBHRSA010000022">
    <property type="protein sequence ID" value="MFC3039735.1"/>
    <property type="molecule type" value="Genomic_DNA"/>
</dbReference>
<dbReference type="InterPro" id="IPR001792">
    <property type="entry name" value="Acylphosphatase-like_dom"/>
</dbReference>
<name>A0ABV7CU10_9BACI</name>
<dbReference type="Proteomes" id="UP001595279">
    <property type="component" value="Unassembled WGS sequence"/>
</dbReference>
<dbReference type="PANTHER" id="PTHR21621">
    <property type="entry name" value="RIBOSOMAL PROTEIN S6 MODIFICATION PROTEIN"/>
    <property type="match status" value="1"/>
</dbReference>
<comment type="caution">
    <text evidence="4">Lacks conserved residue(s) required for the propagation of feature annotation.</text>
</comment>
<dbReference type="PANTHER" id="PTHR21621:SF0">
    <property type="entry name" value="BETA-CITRYLGLUTAMATE SYNTHASE B-RELATED"/>
    <property type="match status" value="1"/>
</dbReference>
<dbReference type="Gene3D" id="3.30.470.20">
    <property type="entry name" value="ATP-grasp fold, B domain"/>
    <property type="match status" value="2"/>
</dbReference>
<dbReference type="SUPFAM" id="SSF54975">
    <property type="entry name" value="Acylphosphatase/BLUF domain-like"/>
    <property type="match status" value="1"/>
</dbReference>
<evidence type="ECO:0000313" key="8">
    <source>
        <dbReference type="EMBL" id="MFC3039735.1"/>
    </source>
</evidence>
<evidence type="ECO:0000256" key="5">
    <source>
        <dbReference type="RuleBase" id="RU004168"/>
    </source>
</evidence>